<dbReference type="Gene3D" id="3.40.50.880">
    <property type="match status" value="1"/>
</dbReference>
<organism evidence="2 3">
    <name type="scientific">Methylocystis bryophila</name>
    <dbReference type="NCBI Taxonomy" id="655015"/>
    <lineage>
        <taxon>Bacteria</taxon>
        <taxon>Pseudomonadati</taxon>
        <taxon>Pseudomonadota</taxon>
        <taxon>Alphaproteobacteria</taxon>
        <taxon>Hyphomicrobiales</taxon>
        <taxon>Methylocystaceae</taxon>
        <taxon>Methylocystis</taxon>
    </lineage>
</organism>
<dbReference type="InterPro" id="IPR052158">
    <property type="entry name" value="INH-QAR"/>
</dbReference>
<dbReference type="Proteomes" id="UP000193978">
    <property type="component" value="Chromosome"/>
</dbReference>
<dbReference type="InterPro" id="IPR002818">
    <property type="entry name" value="DJ-1/PfpI"/>
</dbReference>
<accession>A0A1W6MQC8</accession>
<proteinExistence type="predicted"/>
<feature type="domain" description="DJ-1/PfpI" evidence="1">
    <location>
        <begin position="29"/>
        <end position="184"/>
    </location>
</feature>
<evidence type="ECO:0000259" key="1">
    <source>
        <dbReference type="Pfam" id="PF01965"/>
    </source>
</evidence>
<dbReference type="KEGG" id="mbry:B1812_00460"/>
<evidence type="ECO:0000313" key="3">
    <source>
        <dbReference type="Proteomes" id="UP000193978"/>
    </source>
</evidence>
<evidence type="ECO:0000313" key="2">
    <source>
        <dbReference type="EMBL" id="ARN79787.1"/>
    </source>
</evidence>
<dbReference type="PANTHER" id="PTHR43130:SF2">
    <property type="entry name" value="DJ-1_PFPI DOMAIN-CONTAINING PROTEIN"/>
    <property type="match status" value="1"/>
</dbReference>
<dbReference type="GO" id="GO:0006355">
    <property type="term" value="P:regulation of DNA-templated transcription"/>
    <property type="evidence" value="ECO:0007669"/>
    <property type="project" value="TreeGrafter"/>
</dbReference>
<name>A0A1W6MQC8_9HYPH</name>
<keyword evidence="2" id="KW-0315">Glutamine amidotransferase</keyword>
<dbReference type="AlphaFoldDB" id="A0A1W6MQC8"/>
<dbReference type="STRING" id="655015.B1812_00460"/>
<dbReference type="GO" id="GO:0016740">
    <property type="term" value="F:transferase activity"/>
    <property type="evidence" value="ECO:0007669"/>
    <property type="project" value="UniProtKB-KW"/>
</dbReference>
<dbReference type="SUPFAM" id="SSF52317">
    <property type="entry name" value="Class I glutamine amidotransferase-like"/>
    <property type="match status" value="1"/>
</dbReference>
<gene>
    <name evidence="2" type="ORF">B1812_00460</name>
</gene>
<protein>
    <submittedName>
        <fullName evidence="2">Glutamine amidotransferase</fullName>
    </submittedName>
</protein>
<keyword evidence="3" id="KW-1185">Reference proteome</keyword>
<dbReference type="InterPro" id="IPR029062">
    <property type="entry name" value="Class_I_gatase-like"/>
</dbReference>
<dbReference type="PANTHER" id="PTHR43130">
    <property type="entry name" value="ARAC-FAMILY TRANSCRIPTIONAL REGULATOR"/>
    <property type="match status" value="1"/>
</dbReference>
<dbReference type="EMBL" id="CP019948">
    <property type="protein sequence ID" value="ARN79787.1"/>
    <property type="molecule type" value="Genomic_DNA"/>
</dbReference>
<keyword evidence="2" id="KW-0808">Transferase</keyword>
<dbReference type="Pfam" id="PF01965">
    <property type="entry name" value="DJ-1_PfpI"/>
    <property type="match status" value="1"/>
</dbReference>
<sequence>MNQKTIQYQIPSYEGFAEGLSPPGTKTFRVGIIIGPGFLPMDMVGIHAVFGFCPGTEIHLLWKSLDLVEGFPSWWTRPTTTFDNCPDHFDVLAIPMLAPETTNDPELIAFVAEQGRKARYVIGVCNGVVALGAAGLLKGKRVTTSINSLPLLTQLGAAEVVTTGGVVVDGNIYTARPSIGGFEAALMVADRALGHQSAQMANLIVEYDPHPPLGPGTVENAGKEITDRYAGLIAGVIHEYSRGAIPAYEKWR</sequence>
<reference evidence="2 3" key="1">
    <citation type="submission" date="2017-02" db="EMBL/GenBank/DDBJ databases">
        <authorList>
            <person name="Peterson S.W."/>
        </authorList>
    </citation>
    <scope>NUCLEOTIDE SEQUENCE [LARGE SCALE GENOMIC DNA]</scope>
    <source>
        <strain evidence="2 3">S285</strain>
    </source>
</reference>